<protein>
    <submittedName>
        <fullName evidence="2">Uncharacterized protein</fullName>
    </submittedName>
</protein>
<reference evidence="2" key="1">
    <citation type="submission" date="2018-06" db="EMBL/GenBank/DDBJ databases">
        <authorList>
            <person name="Zhirakovskaya E."/>
        </authorList>
    </citation>
    <scope>NUCLEOTIDE SEQUENCE</scope>
</reference>
<evidence type="ECO:0000256" key="1">
    <source>
        <dbReference type="SAM" id="MobiDB-lite"/>
    </source>
</evidence>
<dbReference type="AlphaFoldDB" id="A0A3B0S2P4"/>
<feature type="region of interest" description="Disordered" evidence="1">
    <location>
        <begin position="95"/>
        <end position="122"/>
    </location>
</feature>
<gene>
    <name evidence="2" type="ORF">MNBD_ACTINO02-1083</name>
</gene>
<organism evidence="2">
    <name type="scientific">hydrothermal vent metagenome</name>
    <dbReference type="NCBI Taxonomy" id="652676"/>
    <lineage>
        <taxon>unclassified sequences</taxon>
        <taxon>metagenomes</taxon>
        <taxon>ecological metagenomes</taxon>
    </lineage>
</organism>
<dbReference type="EMBL" id="UOEK01000129">
    <property type="protein sequence ID" value="VAV98052.1"/>
    <property type="molecule type" value="Genomic_DNA"/>
</dbReference>
<accession>A0A3B0S2P4</accession>
<name>A0A3B0S2P4_9ZZZZ</name>
<evidence type="ECO:0000313" key="2">
    <source>
        <dbReference type="EMBL" id="VAV98052.1"/>
    </source>
</evidence>
<proteinExistence type="predicted"/>
<sequence>MKIRLTDNEARIRVSPEEVTALLSKATLVCHVAPDVTIRLRIGDASTFETSASDWLITIDASTVRDIEGMIGYRLADIAAQPGAPRVVLEIDRPKRWSTSDGSKGDRVSGRFVPASPQESSD</sequence>